<protein>
    <submittedName>
        <fullName evidence="1">Uncharacterized protein</fullName>
    </submittedName>
</protein>
<dbReference type="RefSeq" id="WP_002849549.1">
    <property type="nucleotide sequence ID" value="NZ_ADKM02000076.1"/>
</dbReference>
<name>E9SC99_RUMAL</name>
<accession>E9SC99</accession>
<sequence length="256" mass="28650">MADCKYCKGGSVMLGKTTDTKLFIDTGTEGKSRTLVTECTPCPDNANCGLRGVPARAAFLINYCPMCGRNLRTKTSETKTTEIKAGEHFTYKGIDFVCLEVFDKEVYGRRAALAVTAKIIKSMEFAEKFEDGCNDWRRSKVREWLNDEFLAMHIAKEDVLPQISDLVADNGDNAYGTSEDLVTLLSYDQYRKYRKLMPKFNGWVWTVTPLYPHTGNAHSVRAINPSGELSYSITAYSLGVAPVCLFDLDELNLTNK</sequence>
<dbReference type="AlphaFoldDB" id="E9SC99"/>
<keyword evidence="2" id="KW-1185">Reference proteome</keyword>
<evidence type="ECO:0000313" key="2">
    <source>
        <dbReference type="Proteomes" id="UP000004259"/>
    </source>
</evidence>
<organism evidence="1 2">
    <name type="scientific">Ruminococcus albus 8</name>
    <dbReference type="NCBI Taxonomy" id="246199"/>
    <lineage>
        <taxon>Bacteria</taxon>
        <taxon>Bacillati</taxon>
        <taxon>Bacillota</taxon>
        <taxon>Clostridia</taxon>
        <taxon>Eubacteriales</taxon>
        <taxon>Oscillospiraceae</taxon>
        <taxon>Ruminococcus</taxon>
    </lineage>
</organism>
<evidence type="ECO:0000313" key="1">
    <source>
        <dbReference type="EMBL" id="EGC03097.1"/>
    </source>
</evidence>
<reference evidence="1 2" key="1">
    <citation type="submission" date="2011-02" db="EMBL/GenBank/DDBJ databases">
        <authorList>
            <person name="Nelson K.E."/>
            <person name="Sutton G."/>
            <person name="Torralba M."/>
            <person name="Durkin S."/>
            <person name="Harkins D."/>
            <person name="Montgomery R."/>
            <person name="Ziemer C."/>
            <person name="Klaassens E."/>
            <person name="Ocuiv P."/>
            <person name="Morrison M."/>
        </authorList>
    </citation>
    <scope>NUCLEOTIDE SEQUENCE [LARGE SCALE GENOMIC DNA]</scope>
    <source>
        <strain evidence="1 2">8</strain>
    </source>
</reference>
<proteinExistence type="predicted"/>
<comment type="caution">
    <text evidence="1">The sequence shown here is derived from an EMBL/GenBank/DDBJ whole genome shotgun (WGS) entry which is preliminary data.</text>
</comment>
<dbReference type="EMBL" id="ADKM02000076">
    <property type="protein sequence ID" value="EGC03097.1"/>
    <property type="molecule type" value="Genomic_DNA"/>
</dbReference>
<dbReference type="eggNOG" id="ENOG5032Z1H">
    <property type="taxonomic scope" value="Bacteria"/>
</dbReference>
<dbReference type="STRING" id="246199.CUS_4485"/>
<dbReference type="Proteomes" id="UP000004259">
    <property type="component" value="Unassembled WGS sequence"/>
</dbReference>
<gene>
    <name evidence="1" type="ORF">CUS_4485</name>
</gene>